<dbReference type="Proteomes" id="UP000265619">
    <property type="component" value="Unassembled WGS sequence"/>
</dbReference>
<dbReference type="PROSITE" id="PS01124">
    <property type="entry name" value="HTH_ARAC_FAMILY_2"/>
    <property type="match status" value="1"/>
</dbReference>
<dbReference type="InterPro" id="IPR018060">
    <property type="entry name" value="HTH_AraC"/>
</dbReference>
<dbReference type="Gene3D" id="1.10.10.60">
    <property type="entry name" value="Homeodomain-like"/>
    <property type="match status" value="2"/>
</dbReference>
<reference evidence="5 6" key="1">
    <citation type="submission" date="2018-09" db="EMBL/GenBank/DDBJ databases">
        <title>Acidovorax cavernicola nov. sp. isolated from Gruta de las Maravillas (Aracena, Spain).</title>
        <authorList>
            <person name="Jurado V."/>
            <person name="Gutierrez-Patricio S."/>
            <person name="Gonzalez-Pimentel J.L."/>
            <person name="Miller A.Z."/>
            <person name="Laiz L."/>
            <person name="Saiz-Jimenez C."/>
        </authorList>
    </citation>
    <scope>NUCLEOTIDE SEQUENCE [LARGE SCALE GENOMIC DNA]</scope>
    <source>
        <strain evidence="5 6">1011MAR4D40.2</strain>
    </source>
</reference>
<dbReference type="SUPFAM" id="SSF46689">
    <property type="entry name" value="Homeodomain-like"/>
    <property type="match status" value="2"/>
</dbReference>
<comment type="caution">
    <text evidence="5">The sequence shown here is derived from an EMBL/GenBank/DDBJ whole genome shotgun (WGS) entry which is preliminary data.</text>
</comment>
<evidence type="ECO:0000259" key="4">
    <source>
        <dbReference type="PROSITE" id="PS01124"/>
    </source>
</evidence>
<gene>
    <name evidence="5" type="ORF">D3H34_08135</name>
</gene>
<name>A0A9X8D7Z7_9BURK</name>
<protein>
    <submittedName>
        <fullName evidence="5">AraC family transcriptional regulator</fullName>
    </submittedName>
</protein>
<dbReference type="Pfam" id="PF12833">
    <property type="entry name" value="HTH_18"/>
    <property type="match status" value="1"/>
</dbReference>
<dbReference type="PANTHER" id="PTHR43280">
    <property type="entry name" value="ARAC-FAMILY TRANSCRIPTIONAL REGULATOR"/>
    <property type="match status" value="1"/>
</dbReference>
<dbReference type="GO" id="GO:0003700">
    <property type="term" value="F:DNA-binding transcription factor activity"/>
    <property type="evidence" value="ECO:0007669"/>
    <property type="project" value="InterPro"/>
</dbReference>
<keyword evidence="2" id="KW-0238">DNA-binding</keyword>
<evidence type="ECO:0000256" key="3">
    <source>
        <dbReference type="ARBA" id="ARBA00023163"/>
    </source>
</evidence>
<dbReference type="EMBL" id="QXMN01000006">
    <property type="protein sequence ID" value="RIX82805.1"/>
    <property type="molecule type" value="Genomic_DNA"/>
</dbReference>
<accession>A0A9X8D7Z7</accession>
<dbReference type="SMART" id="SM00342">
    <property type="entry name" value="HTH_ARAC"/>
    <property type="match status" value="1"/>
</dbReference>
<dbReference type="RefSeq" id="WP_119552938.1">
    <property type="nucleotide sequence ID" value="NZ_QXMN01000006.1"/>
</dbReference>
<dbReference type="InterPro" id="IPR018062">
    <property type="entry name" value="HTH_AraC-typ_CS"/>
</dbReference>
<dbReference type="GO" id="GO:0043565">
    <property type="term" value="F:sequence-specific DNA binding"/>
    <property type="evidence" value="ECO:0007669"/>
    <property type="project" value="InterPro"/>
</dbReference>
<dbReference type="PROSITE" id="PS00041">
    <property type="entry name" value="HTH_ARAC_FAMILY_1"/>
    <property type="match status" value="1"/>
</dbReference>
<feature type="domain" description="HTH araC/xylS-type" evidence="4">
    <location>
        <begin position="201"/>
        <end position="299"/>
    </location>
</feature>
<dbReference type="AlphaFoldDB" id="A0A9X8D7Z7"/>
<evidence type="ECO:0000313" key="6">
    <source>
        <dbReference type="Proteomes" id="UP000265619"/>
    </source>
</evidence>
<organism evidence="5 6">
    <name type="scientific">Acidovorax cavernicola</name>
    <dbReference type="NCBI Taxonomy" id="1675792"/>
    <lineage>
        <taxon>Bacteria</taxon>
        <taxon>Pseudomonadati</taxon>
        <taxon>Pseudomonadota</taxon>
        <taxon>Betaproteobacteria</taxon>
        <taxon>Burkholderiales</taxon>
        <taxon>Comamonadaceae</taxon>
        <taxon>Acidovorax</taxon>
    </lineage>
</organism>
<keyword evidence="1" id="KW-0805">Transcription regulation</keyword>
<sequence length="316" mass="35928">MKANKHRAARKPALEHELLRDPRLGFEPAGGGSVRCLQHGVPWPFDCWHYHDEYELQCINRTSGDAFVGNHIGHFEPGYVALVGGRLPHTWISHHVPPEGVADRSMVIHFRDEPLRKGVELFPELETVLPMLDRARLGIEFFGIGDLVRERFARVQKQEGMARLSEFIGLLHELANWSDWRQISSSAEPSDEDPTANTRMRRVLDHLHAHLSEELSLPAVSAVANMAESSFSRYFHKHMGSTFTDFVTRLRITKACEMLQVSDRLVSEICYEVGFSNLANFNRRFLHLKGMTPSAYRQQAQGRFGLRSAQHTPLAA</sequence>
<evidence type="ECO:0000256" key="1">
    <source>
        <dbReference type="ARBA" id="ARBA00023015"/>
    </source>
</evidence>
<dbReference type="OrthoDB" id="9816011at2"/>
<proteinExistence type="predicted"/>
<keyword evidence="6" id="KW-1185">Reference proteome</keyword>
<dbReference type="InterPro" id="IPR009057">
    <property type="entry name" value="Homeodomain-like_sf"/>
</dbReference>
<dbReference type="CDD" id="cd06976">
    <property type="entry name" value="cupin_MtlR-like_N"/>
    <property type="match status" value="1"/>
</dbReference>
<evidence type="ECO:0000313" key="5">
    <source>
        <dbReference type="EMBL" id="RIX82805.1"/>
    </source>
</evidence>
<evidence type="ECO:0000256" key="2">
    <source>
        <dbReference type="ARBA" id="ARBA00023125"/>
    </source>
</evidence>
<keyword evidence="3" id="KW-0804">Transcription</keyword>
<dbReference type="PANTHER" id="PTHR43280:SF27">
    <property type="entry name" value="TRANSCRIPTIONAL REGULATOR MTLR"/>
    <property type="match status" value="1"/>
</dbReference>